<evidence type="ECO:0000256" key="6">
    <source>
        <dbReference type="ARBA" id="ARBA00022825"/>
    </source>
</evidence>
<dbReference type="Gene3D" id="2.130.10.120">
    <property type="entry name" value="Prolyl oligopeptidase, N-terminal domain"/>
    <property type="match status" value="1"/>
</dbReference>
<comment type="catalytic activity">
    <reaction evidence="1">
        <text>Hydrolysis of Pro-|-Xaa &gt;&gt; Ala-|-Xaa in oligopeptides.</text>
        <dbReference type="EC" id="3.4.21.26"/>
    </reaction>
</comment>
<proteinExistence type="inferred from homology"/>
<evidence type="ECO:0000256" key="4">
    <source>
        <dbReference type="ARBA" id="ARBA00022670"/>
    </source>
</evidence>
<dbReference type="HOGENOM" id="CLU_011290_1_1_10"/>
<feature type="domain" description="Peptidase S9 prolyl oligopeptidase catalytic" evidence="9">
    <location>
        <begin position="504"/>
        <end position="719"/>
    </location>
</feature>
<dbReference type="InterPro" id="IPR002470">
    <property type="entry name" value="Peptidase_S9A"/>
</dbReference>
<dbReference type="GO" id="GO:0004252">
    <property type="term" value="F:serine-type endopeptidase activity"/>
    <property type="evidence" value="ECO:0007669"/>
    <property type="project" value="UniProtKB-EC"/>
</dbReference>
<evidence type="ECO:0000256" key="3">
    <source>
        <dbReference type="ARBA" id="ARBA00011897"/>
    </source>
</evidence>
<dbReference type="PATRIC" id="fig|742727.4.peg.3338"/>
<evidence type="ECO:0000259" key="9">
    <source>
        <dbReference type="Pfam" id="PF00326"/>
    </source>
</evidence>
<sequence>MRRFHDNSQKRMNNHFLFMYNMKKVTLFATGIIMMSCAQQQQKITYPETTKVDTVDVYFGTEVPDPYRWLENDTSAATAAWVEAQNKVTNDYLSKIPFRDALLKRLTDVANYEKIGTPFKKHGKYYFYKNDGLQNQSVLYVQDSLDGEPRVFLDPNKLSDDGTVALTGISFSNDGKYTAYTISRSGSDWTEIYVLDTATGKLLDDHIQWAKFSGASWQGDGFYYSAYDAPVKGKEFSNVNEKHKIYYHKMGTPQSEDKLIYQNPAYPKRFYSASVNEDETVMFLYESGDGRGNALHMKDLRKPNAPFVAMATDMDYNYYPLEIIGDKMYMFTNYDAPKYRLMVADINKPALKDWTELIPETENVLSGAQIIGGKLFLTYDKDVANHAYVYDLDGKEIQEIQLPSLGTVGFSGDKDDKECFFGFTSFTTPGATYKYDMDKNTYELFRAPKVAFNPDEYVTEQVFYPSKDGTKIPMFLTYKKDLKKDGKNPVYLYAYGGFNISLYPSFSTSRIPFLENGGIYAQANLRGGGEYGEDWHVAGTKMQKQNVFDDFISAAEYLINNKYTNKDKIAIVGGSNGGLLVGACMTQRPDLFCVAIPQVGVMDMLRYHKFTIGWNWASDYGTSADSKEMFEYLKGYSPLHNLKPGTKYPATMVTTADHDDRVVPAHSFKFAATLQECNDGTNPTLIRIDSKAGHGAGKPMAKVLEEQADIYGFVMYNLGMGIN</sequence>
<name>K9DZH7_9BACE</name>
<dbReference type="InterPro" id="IPR023302">
    <property type="entry name" value="Pept_S9A_N"/>
</dbReference>
<evidence type="ECO:0000259" key="10">
    <source>
        <dbReference type="Pfam" id="PF02897"/>
    </source>
</evidence>
<dbReference type="GO" id="GO:0005829">
    <property type="term" value="C:cytosol"/>
    <property type="evidence" value="ECO:0007669"/>
    <property type="project" value="TreeGrafter"/>
</dbReference>
<comment type="similarity">
    <text evidence="2">Belongs to the peptidase S9A family.</text>
</comment>
<evidence type="ECO:0000313" key="11">
    <source>
        <dbReference type="EMBL" id="EKU89828.1"/>
    </source>
</evidence>
<dbReference type="EMBL" id="ADLF01000013">
    <property type="protein sequence ID" value="EKU89828.1"/>
    <property type="molecule type" value="Genomic_DNA"/>
</dbReference>
<dbReference type="Pfam" id="PF00326">
    <property type="entry name" value="Peptidase_S9"/>
    <property type="match status" value="1"/>
</dbReference>
<dbReference type="STRING" id="742727.HMPREF9447_03266"/>
<dbReference type="PANTHER" id="PTHR42881">
    <property type="entry name" value="PROLYL ENDOPEPTIDASE"/>
    <property type="match status" value="1"/>
</dbReference>
<evidence type="ECO:0000256" key="5">
    <source>
        <dbReference type="ARBA" id="ARBA00022801"/>
    </source>
</evidence>
<organism evidence="11 12">
    <name type="scientific">Bacteroides oleiciplenus YIT 12058</name>
    <dbReference type="NCBI Taxonomy" id="742727"/>
    <lineage>
        <taxon>Bacteria</taxon>
        <taxon>Pseudomonadati</taxon>
        <taxon>Bacteroidota</taxon>
        <taxon>Bacteroidia</taxon>
        <taxon>Bacteroidales</taxon>
        <taxon>Bacteroidaceae</taxon>
        <taxon>Bacteroides</taxon>
    </lineage>
</organism>
<comment type="caution">
    <text evidence="11">The sequence shown here is derived from an EMBL/GenBank/DDBJ whole genome shotgun (WGS) entry which is preliminary data.</text>
</comment>
<feature type="domain" description="Peptidase S9A N-terminal" evidence="10">
    <location>
        <begin position="47"/>
        <end position="446"/>
    </location>
</feature>
<dbReference type="PROSITE" id="PS00708">
    <property type="entry name" value="PRO_ENDOPEP_SER"/>
    <property type="match status" value="1"/>
</dbReference>
<dbReference type="PRINTS" id="PR00862">
    <property type="entry name" value="PROLIGOPTASE"/>
</dbReference>
<dbReference type="GO" id="GO:0070012">
    <property type="term" value="F:oligopeptidase activity"/>
    <property type="evidence" value="ECO:0007669"/>
    <property type="project" value="TreeGrafter"/>
</dbReference>
<gene>
    <name evidence="11" type="ORF">HMPREF9447_03266</name>
</gene>
<dbReference type="EC" id="3.4.21.26" evidence="3"/>
<keyword evidence="12" id="KW-1185">Reference proteome</keyword>
<keyword evidence="4" id="KW-0645">Protease</keyword>
<dbReference type="Gene3D" id="3.40.50.1820">
    <property type="entry name" value="alpha/beta hydrolase"/>
    <property type="match status" value="1"/>
</dbReference>
<dbReference type="Proteomes" id="UP000009872">
    <property type="component" value="Unassembled WGS sequence"/>
</dbReference>
<dbReference type="Pfam" id="PF02897">
    <property type="entry name" value="Peptidase_S9_N"/>
    <property type="match status" value="1"/>
</dbReference>
<dbReference type="GO" id="GO:0006508">
    <property type="term" value="P:proteolysis"/>
    <property type="evidence" value="ECO:0007669"/>
    <property type="project" value="UniProtKB-KW"/>
</dbReference>
<protein>
    <recommendedName>
        <fullName evidence="3">prolyl oligopeptidase</fullName>
        <ecNumber evidence="3">3.4.21.26</ecNumber>
    </recommendedName>
    <alternativeName>
        <fullName evidence="8">Proline-specific endopeptidase</fullName>
    </alternativeName>
</protein>
<keyword evidence="6" id="KW-0720">Serine protease</keyword>
<evidence type="ECO:0000256" key="7">
    <source>
        <dbReference type="ARBA" id="ARBA00060121"/>
    </source>
</evidence>
<keyword evidence="5" id="KW-0378">Hydrolase</keyword>
<reference evidence="11 12" key="1">
    <citation type="submission" date="2012-09" db="EMBL/GenBank/DDBJ databases">
        <title>The Genome Sequence of Bacteroides oleiciplenus YIT 12058.</title>
        <authorList>
            <consortium name="The Broad Institute Genome Sequencing Platform"/>
            <person name="Earl A."/>
            <person name="Ward D."/>
            <person name="Feldgarden M."/>
            <person name="Gevers D."/>
            <person name="Morotomi M."/>
            <person name="Walker B."/>
            <person name="Young S.K."/>
            <person name="Zeng Q."/>
            <person name="Gargeya S."/>
            <person name="Fitzgerald M."/>
            <person name="Haas B."/>
            <person name="Abouelleil A."/>
            <person name="Alvarado L."/>
            <person name="Arachchi H.M."/>
            <person name="Berlin A.M."/>
            <person name="Chapman S.B."/>
            <person name="Goldberg J."/>
            <person name="Griggs A."/>
            <person name="Gujja S."/>
            <person name="Hansen M."/>
            <person name="Howarth C."/>
            <person name="Imamovic A."/>
            <person name="Larimer J."/>
            <person name="McCowen C."/>
            <person name="Montmayeur A."/>
            <person name="Murphy C."/>
            <person name="Neiman D."/>
            <person name="Pearson M."/>
            <person name="Priest M."/>
            <person name="Roberts A."/>
            <person name="Saif S."/>
            <person name="Shea T."/>
            <person name="Sisk P."/>
            <person name="Sykes S."/>
            <person name="Wortman J."/>
            <person name="Nusbaum C."/>
            <person name="Birren B."/>
        </authorList>
    </citation>
    <scope>NUCLEOTIDE SEQUENCE [LARGE SCALE GENOMIC DNA]</scope>
    <source>
        <strain evidence="11 12">YIT 12058</strain>
    </source>
</reference>
<evidence type="ECO:0000256" key="8">
    <source>
        <dbReference type="ARBA" id="ARBA00081187"/>
    </source>
</evidence>
<accession>K9DZH7</accession>
<dbReference type="InterPro" id="IPR002471">
    <property type="entry name" value="Pept_S9_AS"/>
</dbReference>
<dbReference type="SUPFAM" id="SSF50993">
    <property type="entry name" value="Peptidase/esterase 'gauge' domain"/>
    <property type="match status" value="1"/>
</dbReference>
<dbReference type="PANTHER" id="PTHR42881:SF2">
    <property type="entry name" value="PROLYL ENDOPEPTIDASE"/>
    <property type="match status" value="1"/>
</dbReference>
<dbReference type="FunFam" id="2.130.10.120:FF:000001">
    <property type="entry name" value="Prolyl endopeptidase"/>
    <property type="match status" value="1"/>
</dbReference>
<dbReference type="SUPFAM" id="SSF53474">
    <property type="entry name" value="alpha/beta-Hydrolases"/>
    <property type="match status" value="1"/>
</dbReference>
<dbReference type="FunFam" id="3.40.50.1820:FF:000005">
    <property type="entry name" value="Prolyl endopeptidase"/>
    <property type="match status" value="1"/>
</dbReference>
<evidence type="ECO:0000256" key="2">
    <source>
        <dbReference type="ARBA" id="ARBA00005228"/>
    </source>
</evidence>
<dbReference type="InterPro" id="IPR051167">
    <property type="entry name" value="Prolyl_oligopep/macrocyclase"/>
</dbReference>
<dbReference type="eggNOG" id="COG1505">
    <property type="taxonomic scope" value="Bacteria"/>
</dbReference>
<evidence type="ECO:0000313" key="12">
    <source>
        <dbReference type="Proteomes" id="UP000009872"/>
    </source>
</evidence>
<dbReference type="InterPro" id="IPR001375">
    <property type="entry name" value="Peptidase_S9_cat"/>
</dbReference>
<dbReference type="InterPro" id="IPR029058">
    <property type="entry name" value="AB_hydrolase_fold"/>
</dbReference>
<evidence type="ECO:0000256" key="1">
    <source>
        <dbReference type="ARBA" id="ARBA00001070"/>
    </source>
</evidence>
<comment type="function">
    <text evidence="7">Cleaves peptide bonds on the C-terminal side of prolyl residues within peptides that are up to approximately 30 amino acids long. Has an absolute requirement for an X-Pro bond in the trans configuration immediately preceding the Pro-Y scissible bond.</text>
</comment>
<dbReference type="AlphaFoldDB" id="K9DZH7"/>